<dbReference type="PANTHER" id="PTHR31658">
    <property type="entry name" value="CONSERVED OLIGOMERIC GOLGI COMPLEX SUBUNIT 1"/>
    <property type="match status" value="1"/>
</dbReference>
<organism evidence="9 10">
    <name type="scientific">[Myrmecia] bisecta</name>
    <dbReference type="NCBI Taxonomy" id="41462"/>
    <lineage>
        <taxon>Eukaryota</taxon>
        <taxon>Viridiplantae</taxon>
        <taxon>Chlorophyta</taxon>
        <taxon>core chlorophytes</taxon>
        <taxon>Trebouxiophyceae</taxon>
        <taxon>Trebouxiales</taxon>
        <taxon>Trebouxiaceae</taxon>
        <taxon>Myrmecia</taxon>
    </lineage>
</organism>
<feature type="compositionally biased region" description="Low complexity" evidence="8">
    <location>
        <begin position="566"/>
        <end position="576"/>
    </location>
</feature>
<keyword evidence="10" id="KW-1185">Reference proteome</keyword>
<comment type="subcellular location">
    <subcellularLocation>
        <location evidence="1">Golgi apparatus membrane</location>
        <topology evidence="1">Peripheral membrane protein</topology>
    </subcellularLocation>
</comment>
<feature type="compositionally biased region" description="Basic and acidic residues" evidence="8">
    <location>
        <begin position="549"/>
        <end position="561"/>
    </location>
</feature>
<comment type="similarity">
    <text evidence="2">Belongs to the COG1 family.</text>
</comment>
<reference evidence="9 10" key="1">
    <citation type="journal article" date="2024" name="Nat. Commun.">
        <title>Phylogenomics reveals the evolutionary origins of lichenization in chlorophyte algae.</title>
        <authorList>
            <person name="Puginier C."/>
            <person name="Libourel C."/>
            <person name="Otte J."/>
            <person name="Skaloud P."/>
            <person name="Haon M."/>
            <person name="Grisel S."/>
            <person name="Petersen M."/>
            <person name="Berrin J.G."/>
            <person name="Delaux P.M."/>
            <person name="Dal Grande F."/>
            <person name="Keller J."/>
        </authorList>
    </citation>
    <scope>NUCLEOTIDE SEQUENCE [LARGE SCALE GENOMIC DNA]</scope>
    <source>
        <strain evidence="9 10">SAG 2043</strain>
    </source>
</reference>
<evidence type="ECO:0000256" key="3">
    <source>
        <dbReference type="ARBA" id="ARBA00020978"/>
    </source>
</evidence>
<dbReference type="EMBL" id="JALJOR010000014">
    <property type="protein sequence ID" value="KAK9806237.1"/>
    <property type="molecule type" value="Genomic_DNA"/>
</dbReference>
<evidence type="ECO:0000256" key="5">
    <source>
        <dbReference type="ARBA" id="ARBA00022927"/>
    </source>
</evidence>
<dbReference type="Pfam" id="PF08700">
    <property type="entry name" value="VPS51_Exo84_N"/>
    <property type="match status" value="1"/>
</dbReference>
<dbReference type="GO" id="GO:0000139">
    <property type="term" value="C:Golgi membrane"/>
    <property type="evidence" value="ECO:0007669"/>
    <property type="project" value="UniProtKB-SubCell"/>
</dbReference>
<dbReference type="InterPro" id="IPR033370">
    <property type="entry name" value="COG1"/>
</dbReference>
<keyword evidence="4" id="KW-0813">Transport</keyword>
<keyword evidence="7" id="KW-0472">Membrane</keyword>
<accession>A0AAW1PBH2</accession>
<gene>
    <name evidence="9" type="ORF">WJX72_006789</name>
</gene>
<feature type="region of interest" description="Disordered" evidence="8">
    <location>
        <begin position="1027"/>
        <end position="1047"/>
    </location>
</feature>
<evidence type="ECO:0000256" key="8">
    <source>
        <dbReference type="SAM" id="MobiDB-lite"/>
    </source>
</evidence>
<sequence length="1145" mass="122700">MDRQRGQHLPQGRGVGVSEAAKNAETLFETQSIVEIREVETKTRTEIEGKKQQLRLLVGDAYRDLISSADKILEMTHCCDRVVENTTQMQGGFANLANSIMASRNSKDHRTDKSKQREELYAIGSRIKYLVDTPEMIWGCLDTKDYLEASHRFLRASEVHRMLFGAAGLDIHKRFPLLRHQWPLVQKFRWVGEPPCCLLDVHKRFPLLRHQWPLVQKFRGQIIDRVTQRLRTETQLSAADAAGALAAAAYLESLESTQVLDMFLSARRAWALGHLQAAQGAATDLAATLCQLASEVQEGVCQAGELFLPPPIQTTQPLLPAKAATDGVSSSELLFGPLPGAEQGATEAEAWQVLSSGIAKKLPALQQEQVATACLAWLAQVASDFQQAGLQLLASCASAADLAGLEAALKASIARWQHVVPAPPDSNDVLSAARTPSAQQSPRFDPAFEDSDHSGGVPTGWEGVCDWVLSKRVSIWDELFEAAFLQRGKELIEQSFLSISDGMRAPLDACLEDALNAPAEPAGSYQPACWPEVAFTAADTVIAGSADARKRARLAESDRPGKPRPAAAGQAGSQGQHWRVRVEELRADFDAQLRGALKDALLLLHGDPAQDASQRSADRQRSGSTPHRISFSSSSKRHASSRSPGLETYIQEKCAQAAQAVAQLLDERLAALTQPAADDAGAAVVEQALLIGRLASGLAGQQTFLRVVLGSPDHWQDPQQASASPLSSSDALRRSASGTRMHGRNAAPGPLESLQASFRRVSLLAYRLWAKWAAAVLAGQLQEALSNDATLSATTALRTWEETVITQEDELGGPAVEMRFSLPATPSPPALVFLLSACREVQRAGGHQVGVAAVEALEWELGGAALQAVRTLLKTGSVLDRKVSEKGVLQLLFDLRFLQDALAGGRPSPSGGSAAPAARGGRPNKGQNAEVGERRRSFADMESGLQERLDPIDWATYEPYLWANEAQCYQRAGVLFGALMHLNRMHSEASIKSATSTEANLMSVAPTAARFAYLPISTPSLAAAGLRRLPSASPGGSSRGGGEEAQSGGDYSFAAAFGGSKAINSAALEQQRAADSPASSSTFENLQSKFTSQRLGAFGSLLGDKAAEVTAMAQQSFGDMLQPAFPLSSASGLLSTFRGFKGTTE</sequence>
<evidence type="ECO:0000256" key="7">
    <source>
        <dbReference type="ARBA" id="ARBA00023136"/>
    </source>
</evidence>
<dbReference type="PANTHER" id="PTHR31658:SF0">
    <property type="entry name" value="CONSERVED OLIGOMERIC GOLGI COMPLEX SUBUNIT 1"/>
    <property type="match status" value="1"/>
</dbReference>
<feature type="compositionally biased region" description="Low complexity" evidence="8">
    <location>
        <begin position="906"/>
        <end position="921"/>
    </location>
</feature>
<protein>
    <recommendedName>
        <fullName evidence="3">Conserved oligomeric Golgi complex subunit 1</fullName>
    </recommendedName>
</protein>
<feature type="region of interest" description="Disordered" evidence="8">
    <location>
        <begin position="906"/>
        <end position="937"/>
    </location>
</feature>
<evidence type="ECO:0000256" key="1">
    <source>
        <dbReference type="ARBA" id="ARBA00004395"/>
    </source>
</evidence>
<feature type="compositionally biased region" description="Low complexity" evidence="8">
    <location>
        <begin position="717"/>
        <end position="737"/>
    </location>
</feature>
<dbReference type="GO" id="GO:0006891">
    <property type="term" value="P:intra-Golgi vesicle-mediated transport"/>
    <property type="evidence" value="ECO:0007669"/>
    <property type="project" value="InterPro"/>
</dbReference>
<name>A0AAW1PBH2_9CHLO</name>
<keyword evidence="6" id="KW-0333">Golgi apparatus</keyword>
<dbReference type="GO" id="GO:0015031">
    <property type="term" value="P:protein transport"/>
    <property type="evidence" value="ECO:0007669"/>
    <property type="project" value="UniProtKB-KW"/>
</dbReference>
<dbReference type="GO" id="GO:0017119">
    <property type="term" value="C:Golgi transport complex"/>
    <property type="evidence" value="ECO:0007669"/>
    <property type="project" value="InterPro"/>
</dbReference>
<keyword evidence="5" id="KW-0653">Protein transport</keyword>
<evidence type="ECO:0000313" key="9">
    <source>
        <dbReference type="EMBL" id="KAK9806237.1"/>
    </source>
</evidence>
<evidence type="ECO:0000256" key="6">
    <source>
        <dbReference type="ARBA" id="ARBA00023034"/>
    </source>
</evidence>
<feature type="region of interest" description="Disordered" evidence="8">
    <location>
        <begin position="549"/>
        <end position="577"/>
    </location>
</feature>
<feature type="region of interest" description="Disordered" evidence="8">
    <location>
        <begin position="425"/>
        <end position="455"/>
    </location>
</feature>
<evidence type="ECO:0000256" key="2">
    <source>
        <dbReference type="ARBA" id="ARBA00006653"/>
    </source>
</evidence>
<proteinExistence type="inferred from homology"/>
<feature type="region of interest" description="Disordered" evidence="8">
    <location>
        <begin position="716"/>
        <end position="749"/>
    </location>
</feature>
<dbReference type="AlphaFoldDB" id="A0AAW1PBH2"/>
<comment type="caution">
    <text evidence="9">The sequence shown here is derived from an EMBL/GenBank/DDBJ whole genome shotgun (WGS) entry which is preliminary data.</text>
</comment>
<dbReference type="Proteomes" id="UP001489004">
    <property type="component" value="Unassembled WGS sequence"/>
</dbReference>
<evidence type="ECO:0000256" key="4">
    <source>
        <dbReference type="ARBA" id="ARBA00022448"/>
    </source>
</evidence>
<evidence type="ECO:0000313" key="10">
    <source>
        <dbReference type="Proteomes" id="UP001489004"/>
    </source>
</evidence>
<feature type="region of interest" description="Disordered" evidence="8">
    <location>
        <begin position="608"/>
        <end position="645"/>
    </location>
</feature>